<evidence type="ECO:0000313" key="2">
    <source>
        <dbReference type="EMBL" id="MDP9828190.1"/>
    </source>
</evidence>
<organism evidence="2 3">
    <name type="scientific">Kineosporia succinea</name>
    <dbReference type="NCBI Taxonomy" id="84632"/>
    <lineage>
        <taxon>Bacteria</taxon>
        <taxon>Bacillati</taxon>
        <taxon>Actinomycetota</taxon>
        <taxon>Actinomycetes</taxon>
        <taxon>Kineosporiales</taxon>
        <taxon>Kineosporiaceae</taxon>
        <taxon>Kineosporia</taxon>
    </lineage>
</organism>
<comment type="caution">
    <text evidence="2">The sequence shown here is derived from an EMBL/GenBank/DDBJ whole genome shotgun (WGS) entry which is preliminary data.</text>
</comment>
<dbReference type="Proteomes" id="UP001235712">
    <property type="component" value="Unassembled WGS sequence"/>
</dbReference>
<sequence length="165" mass="18601">MTAFATPDPTWTAIVNALDEDPSDAIWAFKLTIQCRNHLRHALRQVGNDLVPLTDPADWSKDPARKPPPRTDNPGRVRRTAKDITGGPDGAKGFYERWHVLLGVLIGHEYEAAGKQVPGWTTKLRMDKEWVLSTPLMTDTQVRTSTPEWLSQRGLYISPRELADF</sequence>
<reference evidence="2 3" key="1">
    <citation type="submission" date="2023-07" db="EMBL/GenBank/DDBJ databases">
        <title>Sequencing the genomes of 1000 actinobacteria strains.</title>
        <authorList>
            <person name="Klenk H.-P."/>
        </authorList>
    </citation>
    <scope>NUCLEOTIDE SEQUENCE [LARGE SCALE GENOMIC DNA]</scope>
    <source>
        <strain evidence="2 3">DSM 44388</strain>
    </source>
</reference>
<name>A0ABT9P681_9ACTN</name>
<keyword evidence="3" id="KW-1185">Reference proteome</keyword>
<feature type="region of interest" description="Disordered" evidence="1">
    <location>
        <begin position="54"/>
        <end position="86"/>
    </location>
</feature>
<dbReference type="RefSeq" id="WP_307245128.1">
    <property type="nucleotide sequence ID" value="NZ_JAUSQZ010000001.1"/>
</dbReference>
<evidence type="ECO:0000256" key="1">
    <source>
        <dbReference type="SAM" id="MobiDB-lite"/>
    </source>
</evidence>
<gene>
    <name evidence="2" type="ORF">J2S57_003939</name>
</gene>
<dbReference type="EMBL" id="JAUSQZ010000001">
    <property type="protein sequence ID" value="MDP9828190.1"/>
    <property type="molecule type" value="Genomic_DNA"/>
</dbReference>
<proteinExistence type="predicted"/>
<evidence type="ECO:0000313" key="3">
    <source>
        <dbReference type="Proteomes" id="UP001235712"/>
    </source>
</evidence>
<accession>A0ABT9P681</accession>
<protein>
    <submittedName>
        <fullName evidence="2">Uncharacterized protein</fullName>
    </submittedName>
</protein>